<feature type="transmembrane region" description="Helical" evidence="1">
    <location>
        <begin position="356"/>
        <end position="374"/>
    </location>
</feature>
<feature type="transmembrane region" description="Helical" evidence="1">
    <location>
        <begin position="381"/>
        <end position="401"/>
    </location>
</feature>
<gene>
    <name evidence="2" type="ORF">UX92_C0002G0005</name>
</gene>
<proteinExistence type="predicted"/>
<feature type="transmembrane region" description="Helical" evidence="1">
    <location>
        <begin position="154"/>
        <end position="175"/>
    </location>
</feature>
<protein>
    <recommendedName>
        <fullName evidence="4">Glycosyltransferase RgtA/B/C/D-like domain-containing protein</fullName>
    </recommendedName>
</protein>
<accession>A0A0G1SLG4</accession>
<feature type="transmembrane region" description="Helical" evidence="1">
    <location>
        <begin position="315"/>
        <end position="336"/>
    </location>
</feature>
<feature type="transmembrane region" description="Helical" evidence="1">
    <location>
        <begin position="182"/>
        <end position="198"/>
    </location>
</feature>
<evidence type="ECO:0000313" key="2">
    <source>
        <dbReference type="EMBL" id="KKU70261.1"/>
    </source>
</evidence>
<reference evidence="2 3" key="1">
    <citation type="journal article" date="2015" name="Nature">
        <title>rRNA introns, odd ribosomes, and small enigmatic genomes across a large radiation of phyla.</title>
        <authorList>
            <person name="Brown C.T."/>
            <person name="Hug L.A."/>
            <person name="Thomas B.C."/>
            <person name="Sharon I."/>
            <person name="Castelle C.J."/>
            <person name="Singh A."/>
            <person name="Wilkins M.J."/>
            <person name="Williams K.H."/>
            <person name="Banfield J.F."/>
        </authorList>
    </citation>
    <scope>NUCLEOTIDE SEQUENCE [LARGE SCALE GENOMIC DNA]</scope>
</reference>
<comment type="caution">
    <text evidence="2">The sequence shown here is derived from an EMBL/GenBank/DDBJ whole genome shotgun (WGS) entry which is preliminary data.</text>
</comment>
<feature type="transmembrane region" description="Helical" evidence="1">
    <location>
        <begin position="116"/>
        <end position="134"/>
    </location>
</feature>
<dbReference type="EMBL" id="LCOA01000002">
    <property type="protein sequence ID" value="KKU70261.1"/>
    <property type="molecule type" value="Genomic_DNA"/>
</dbReference>
<sequence length="558" mass="63191">MKYFLLFLVLLPGVIIRFIWLDQVPPGLNHDEMDAVMIARSYAYFGTDTLGEKFPISLIKNQVETGDDTLLSLLLSPFQRLLPVNVYIARLPMVIINLLTILLWTILVYRLTANKKLALVFLALFLYSPWSIIFSRSLTQAPLALLLISLSLNIFWKNTALAAFLGAIFLDLAFLAYYGTKPFTIIMGLILPIWLGFTRKKFKISVAIIFWLVFGLFVAGYIYFAFTIPGSTFSRRRQEIRLSTWSQIGATIDTARRTSISNPFSFIFLNKPAEFTRLLLQKYWNYWSPDYLLFSGDPSSNQRLTFHGAAYLPDLFFSALGLGMGMPGISLAALLITLGPVGTLVNNSLPANMYRGAPFLPGLLLLIAAGITKFTSHKKLLPVVIVGYLILSLNFLHFFFYQYPVTAAETGFLGERILANYLIKTSGEVTVIAAQPLQVLQQVMYFSQSTLGDKPRLISLSGPYNYDRIHISQICPQQLPTGTLVVQFGINCEPPSGNKLVIQDQKDTGTLWKIYNDETCSSSDLSYWRRFHYHSDYKPEIMSTDQFCNRWINKFKNI</sequence>
<keyword evidence="1" id="KW-0472">Membrane</keyword>
<feature type="transmembrane region" description="Helical" evidence="1">
    <location>
        <begin position="87"/>
        <end position="109"/>
    </location>
</feature>
<keyword evidence="1" id="KW-1133">Transmembrane helix</keyword>
<name>A0A0G1SLG4_9BACT</name>
<keyword evidence="1" id="KW-0812">Transmembrane</keyword>
<dbReference type="Proteomes" id="UP000034565">
    <property type="component" value="Unassembled WGS sequence"/>
</dbReference>
<evidence type="ECO:0000313" key="3">
    <source>
        <dbReference type="Proteomes" id="UP000034565"/>
    </source>
</evidence>
<feature type="transmembrane region" description="Helical" evidence="1">
    <location>
        <begin position="204"/>
        <end position="226"/>
    </location>
</feature>
<organism evidence="2 3">
    <name type="scientific">Candidatus Amesbacteria bacterium GW2011_GWA1_47_20</name>
    <dbReference type="NCBI Taxonomy" id="1618354"/>
    <lineage>
        <taxon>Bacteria</taxon>
        <taxon>Candidatus Amesiibacteriota</taxon>
    </lineage>
</organism>
<dbReference type="AlphaFoldDB" id="A0A0G1SLG4"/>
<evidence type="ECO:0008006" key="4">
    <source>
        <dbReference type="Google" id="ProtNLM"/>
    </source>
</evidence>
<evidence type="ECO:0000256" key="1">
    <source>
        <dbReference type="SAM" id="Phobius"/>
    </source>
</evidence>